<protein>
    <recommendedName>
        <fullName evidence="6">Eukaryotic translation initiation factor 3 subunit E N-terminal domain-containing protein</fullName>
    </recommendedName>
</protein>
<feature type="transmembrane region" description="Helical" evidence="5">
    <location>
        <begin position="110"/>
        <end position="131"/>
    </location>
</feature>
<feature type="domain" description="Eukaryotic translation initiation factor 3 subunit E N-terminal" evidence="6">
    <location>
        <begin position="266"/>
        <end position="306"/>
    </location>
</feature>
<feature type="transmembrane region" description="Helical" evidence="5">
    <location>
        <begin position="51"/>
        <end position="74"/>
    </location>
</feature>
<feature type="compositionally biased region" description="Low complexity" evidence="4">
    <location>
        <begin position="408"/>
        <end position="421"/>
    </location>
</feature>
<keyword evidence="8" id="KW-1185">Reference proteome</keyword>
<dbReference type="InterPro" id="IPR019010">
    <property type="entry name" value="eIF3e_N"/>
</dbReference>
<dbReference type="InterPro" id="IPR016650">
    <property type="entry name" value="eIF3e"/>
</dbReference>
<dbReference type="Pfam" id="PF09440">
    <property type="entry name" value="eIF3_N"/>
    <property type="match status" value="1"/>
</dbReference>
<keyword evidence="5" id="KW-1133">Transmembrane helix</keyword>
<evidence type="ECO:0000259" key="6">
    <source>
        <dbReference type="Pfam" id="PF09440"/>
    </source>
</evidence>
<evidence type="ECO:0000313" key="7">
    <source>
        <dbReference type="EMBL" id="THU87862.1"/>
    </source>
</evidence>
<sequence>MMDSRLLHFYLAFHSLLVCYLCAFSDILGPFLVTNFNMPNSAILDLSDPRILMTTLLLFLSGIFMALAIVTMRHFPPSSSLFQENFSKEIILAAGSPIFCYATYSDSITAGISLVYLILFISALLFYSLTVERIFMALIIRDSDTSQPQCDFSRLYHNIVLRDALLGLSRLFAGIQQLFAGIRELVIYTLQAVVDGLECTLQAVVDGLECTLQAVVDGLECIAKIFEAVAHCLGRSGDVGGGTTVVQNSPIARNEVRGKYVLSPKTNIFPSEKVQVAPYELAKVTNMFDYAETLFKQIHPDEEAPRAQPFISTTSVFPTDPDLTTSTHWGKLASDILTGKWDTALEELNALREAIDSRTPAPFAPVNTSNSNTPTVDPALSQLHSRTWLVHWYLLSVYFNYPQGPTISTPTPSSSGSTPQSSREKNAVREVVKVIQMKGYQYTDPVTQFPMQSHVEFDFEAAQRSFQKQRRSSLMTFA</sequence>
<dbReference type="EMBL" id="ML179432">
    <property type="protein sequence ID" value="THU87862.1"/>
    <property type="molecule type" value="Genomic_DNA"/>
</dbReference>
<gene>
    <name evidence="7" type="ORF">K435DRAFT_969729</name>
</gene>
<evidence type="ECO:0000256" key="5">
    <source>
        <dbReference type="SAM" id="Phobius"/>
    </source>
</evidence>
<evidence type="ECO:0000256" key="3">
    <source>
        <dbReference type="ARBA" id="ARBA00022917"/>
    </source>
</evidence>
<dbReference type="AlphaFoldDB" id="A0A4S8LFS5"/>
<dbReference type="GO" id="GO:0003743">
    <property type="term" value="F:translation initiation factor activity"/>
    <property type="evidence" value="ECO:0007669"/>
    <property type="project" value="UniProtKB-KW"/>
</dbReference>
<proteinExistence type="predicted"/>
<keyword evidence="1" id="KW-0963">Cytoplasm</keyword>
<dbReference type="GO" id="GO:0005852">
    <property type="term" value="C:eukaryotic translation initiation factor 3 complex"/>
    <property type="evidence" value="ECO:0007669"/>
    <property type="project" value="InterPro"/>
</dbReference>
<keyword evidence="5" id="KW-0472">Membrane</keyword>
<keyword evidence="2" id="KW-0396">Initiation factor</keyword>
<feature type="transmembrane region" description="Helical" evidence="5">
    <location>
        <begin position="7"/>
        <end position="31"/>
    </location>
</feature>
<keyword evidence="3" id="KW-0648">Protein biosynthesis</keyword>
<reference evidence="7 8" key="1">
    <citation type="journal article" date="2019" name="Nat. Ecol. Evol.">
        <title>Megaphylogeny resolves global patterns of mushroom evolution.</title>
        <authorList>
            <person name="Varga T."/>
            <person name="Krizsan K."/>
            <person name="Foldi C."/>
            <person name="Dima B."/>
            <person name="Sanchez-Garcia M."/>
            <person name="Sanchez-Ramirez S."/>
            <person name="Szollosi G.J."/>
            <person name="Szarkandi J.G."/>
            <person name="Papp V."/>
            <person name="Albert L."/>
            <person name="Andreopoulos W."/>
            <person name="Angelini C."/>
            <person name="Antonin V."/>
            <person name="Barry K.W."/>
            <person name="Bougher N.L."/>
            <person name="Buchanan P."/>
            <person name="Buyck B."/>
            <person name="Bense V."/>
            <person name="Catcheside P."/>
            <person name="Chovatia M."/>
            <person name="Cooper J."/>
            <person name="Damon W."/>
            <person name="Desjardin D."/>
            <person name="Finy P."/>
            <person name="Geml J."/>
            <person name="Haridas S."/>
            <person name="Hughes K."/>
            <person name="Justo A."/>
            <person name="Karasinski D."/>
            <person name="Kautmanova I."/>
            <person name="Kiss B."/>
            <person name="Kocsube S."/>
            <person name="Kotiranta H."/>
            <person name="LaButti K.M."/>
            <person name="Lechner B.E."/>
            <person name="Liimatainen K."/>
            <person name="Lipzen A."/>
            <person name="Lukacs Z."/>
            <person name="Mihaltcheva S."/>
            <person name="Morgado L.N."/>
            <person name="Niskanen T."/>
            <person name="Noordeloos M.E."/>
            <person name="Ohm R.A."/>
            <person name="Ortiz-Santana B."/>
            <person name="Ovrebo C."/>
            <person name="Racz N."/>
            <person name="Riley R."/>
            <person name="Savchenko A."/>
            <person name="Shiryaev A."/>
            <person name="Soop K."/>
            <person name="Spirin V."/>
            <person name="Szebenyi C."/>
            <person name="Tomsovsky M."/>
            <person name="Tulloss R.E."/>
            <person name="Uehling J."/>
            <person name="Grigoriev I.V."/>
            <person name="Vagvolgyi C."/>
            <person name="Papp T."/>
            <person name="Martin F.M."/>
            <person name="Miettinen O."/>
            <person name="Hibbett D.S."/>
            <person name="Nagy L.G."/>
        </authorList>
    </citation>
    <scope>NUCLEOTIDE SEQUENCE [LARGE SCALE GENOMIC DNA]</scope>
    <source>
        <strain evidence="7 8">CBS 962.96</strain>
    </source>
</reference>
<evidence type="ECO:0000256" key="1">
    <source>
        <dbReference type="ARBA" id="ARBA00022490"/>
    </source>
</evidence>
<accession>A0A4S8LFS5</accession>
<evidence type="ECO:0000256" key="4">
    <source>
        <dbReference type="SAM" id="MobiDB-lite"/>
    </source>
</evidence>
<feature type="region of interest" description="Disordered" evidence="4">
    <location>
        <begin position="408"/>
        <end position="427"/>
    </location>
</feature>
<dbReference type="OrthoDB" id="417252at2759"/>
<dbReference type="Proteomes" id="UP000297245">
    <property type="component" value="Unassembled WGS sequence"/>
</dbReference>
<evidence type="ECO:0000313" key="8">
    <source>
        <dbReference type="Proteomes" id="UP000297245"/>
    </source>
</evidence>
<organism evidence="7 8">
    <name type="scientific">Dendrothele bispora (strain CBS 962.96)</name>
    <dbReference type="NCBI Taxonomy" id="1314807"/>
    <lineage>
        <taxon>Eukaryota</taxon>
        <taxon>Fungi</taxon>
        <taxon>Dikarya</taxon>
        <taxon>Basidiomycota</taxon>
        <taxon>Agaricomycotina</taxon>
        <taxon>Agaricomycetes</taxon>
        <taxon>Agaricomycetidae</taxon>
        <taxon>Agaricales</taxon>
        <taxon>Agaricales incertae sedis</taxon>
        <taxon>Dendrothele</taxon>
    </lineage>
</organism>
<evidence type="ECO:0000256" key="2">
    <source>
        <dbReference type="ARBA" id="ARBA00022540"/>
    </source>
</evidence>
<keyword evidence="5" id="KW-0812">Transmembrane</keyword>
<dbReference type="PANTHER" id="PTHR10317">
    <property type="entry name" value="EUKARYOTIC TRANSLATION INITIATION FACTOR 3 SUBUNIT E"/>
    <property type="match status" value="1"/>
</dbReference>
<name>A0A4S8LFS5_DENBC</name>